<organism evidence="6 7">
    <name type="scientific">Ophiocordyceps camponoti-rufipedis</name>
    <dbReference type="NCBI Taxonomy" id="2004952"/>
    <lineage>
        <taxon>Eukaryota</taxon>
        <taxon>Fungi</taxon>
        <taxon>Dikarya</taxon>
        <taxon>Ascomycota</taxon>
        <taxon>Pezizomycotina</taxon>
        <taxon>Sordariomycetes</taxon>
        <taxon>Hypocreomycetidae</taxon>
        <taxon>Hypocreales</taxon>
        <taxon>Ophiocordycipitaceae</taxon>
        <taxon>Ophiocordyceps</taxon>
    </lineage>
</organism>
<name>A0A2C5YZQ6_9HYPO</name>
<dbReference type="PROSITE" id="PS00941">
    <property type="entry name" value="CARBOXYLESTERASE_B_2"/>
    <property type="match status" value="1"/>
</dbReference>
<evidence type="ECO:0000256" key="4">
    <source>
        <dbReference type="RuleBase" id="RU361235"/>
    </source>
</evidence>
<evidence type="ECO:0000256" key="1">
    <source>
        <dbReference type="ARBA" id="ARBA00005964"/>
    </source>
</evidence>
<dbReference type="InterPro" id="IPR002018">
    <property type="entry name" value="CarbesteraseB"/>
</dbReference>
<dbReference type="Pfam" id="PF00135">
    <property type="entry name" value="COesterase"/>
    <property type="match status" value="1"/>
</dbReference>
<dbReference type="PANTHER" id="PTHR43918:SF4">
    <property type="entry name" value="CARBOXYLIC ESTER HYDROLASE"/>
    <property type="match status" value="1"/>
</dbReference>
<dbReference type="PROSITE" id="PS00122">
    <property type="entry name" value="CARBOXYLESTERASE_B_1"/>
    <property type="match status" value="1"/>
</dbReference>
<comment type="caution">
    <text evidence="6">The sequence shown here is derived from an EMBL/GenBank/DDBJ whole genome shotgun (WGS) entry which is preliminary data.</text>
</comment>
<dbReference type="PANTHER" id="PTHR43918">
    <property type="entry name" value="ACETYLCHOLINESTERASE"/>
    <property type="match status" value="1"/>
</dbReference>
<dbReference type="InterPro" id="IPR019826">
    <property type="entry name" value="Carboxylesterase_B_AS"/>
</dbReference>
<dbReference type="SUPFAM" id="SSF53474">
    <property type="entry name" value="alpha/beta-Hydrolases"/>
    <property type="match status" value="1"/>
</dbReference>
<dbReference type="GO" id="GO:0004104">
    <property type="term" value="F:cholinesterase activity"/>
    <property type="evidence" value="ECO:0007669"/>
    <property type="project" value="InterPro"/>
</dbReference>
<comment type="similarity">
    <text evidence="1 4">Belongs to the type-B carboxylesterase/lipase family.</text>
</comment>
<evidence type="ECO:0000259" key="5">
    <source>
        <dbReference type="Pfam" id="PF00135"/>
    </source>
</evidence>
<dbReference type="InterPro" id="IPR029058">
    <property type="entry name" value="AB_hydrolase_fold"/>
</dbReference>
<sequence length="539" mass="58628">MAPLARLLLLLLQFTTSGLATAPCPTVTAESGIFIGSETKLPSPNSPVVNRFLGIPFAEPPLRFELPKPARRHENVYNATSFKPACIQKFDGPLPNQQRIKEWFNTPPPPAGESEDCLYLNIYAPARATPGSKAVLFWIFGGGFSFGSGTLPLYDGLSFVSNQDVVIVTINYRINVFGFPGLPEKPRSEQNLGLYDQRLALDWVQRNIYAFGGDPQRVTLFGESAGSGSVDLLIANPPHPIPFAGAILQSGQSAISLPNHDSADSWETLTKAADCGGPVDSIHCIRALPADTIREIMERERLTFSPIYDDGSTYAPTGRLDRRKSTPQTSRIARVPILIGSNADDGTVFVYDDKHKRKLLSQVPSSSTSTLNRIQTAYGPPKRPALGPVNSQLAAIIGDFAFTCPAKITAEESAKAGIPSWRYVFDAAFANNQPFLDSGAWHSSEISLIFGTYNRTGATAYQEKLSCVMQKAWADFAKDPSRGPGWPSMPHHVAVFGAGVRPDDEGDSSTPGFEVGDGRDYDGKCWLYKPIYDAATLHR</sequence>
<dbReference type="ESTHER" id="9hypo-a0a2c5yzq6">
    <property type="family name" value="Fungal_carboxylesterase_lipase"/>
</dbReference>
<feature type="signal peptide" evidence="4">
    <location>
        <begin position="1"/>
        <end position="20"/>
    </location>
</feature>
<keyword evidence="4" id="KW-0732">Signal</keyword>
<dbReference type="EC" id="3.1.1.-" evidence="4"/>
<keyword evidence="2 4" id="KW-0378">Hydrolase</keyword>
<keyword evidence="7" id="KW-1185">Reference proteome</keyword>
<evidence type="ECO:0000313" key="7">
    <source>
        <dbReference type="Proteomes" id="UP000226431"/>
    </source>
</evidence>
<evidence type="ECO:0000256" key="3">
    <source>
        <dbReference type="ARBA" id="ARBA00023157"/>
    </source>
</evidence>
<reference evidence="6 7" key="1">
    <citation type="submission" date="2017-06" db="EMBL/GenBank/DDBJ databases">
        <title>Ant-infecting Ophiocordyceps genomes reveal a high diversity of potential behavioral manipulation genes and a possible major role for enterotoxins.</title>
        <authorList>
            <person name="De Bekker C."/>
            <person name="Evans H.C."/>
            <person name="Brachmann A."/>
            <person name="Hughes D.P."/>
        </authorList>
    </citation>
    <scope>NUCLEOTIDE SEQUENCE [LARGE SCALE GENOMIC DNA]</scope>
    <source>
        <strain evidence="6 7">Map16</strain>
    </source>
</reference>
<dbReference type="OrthoDB" id="408631at2759"/>
<dbReference type="InterPro" id="IPR000997">
    <property type="entry name" value="Cholinesterase"/>
</dbReference>
<feature type="domain" description="Carboxylesterase type B" evidence="5">
    <location>
        <begin position="25"/>
        <end position="479"/>
    </location>
</feature>
<dbReference type="AlphaFoldDB" id="A0A2C5YZQ6"/>
<feature type="chain" id="PRO_5011815621" description="Carboxylic ester hydrolase" evidence="4">
    <location>
        <begin position="21"/>
        <end position="539"/>
    </location>
</feature>
<accession>A0A2C5YZQ6</accession>
<dbReference type="STRING" id="2004952.A0A2C5YZQ6"/>
<evidence type="ECO:0000256" key="2">
    <source>
        <dbReference type="ARBA" id="ARBA00022801"/>
    </source>
</evidence>
<protein>
    <recommendedName>
        <fullName evidence="4">Carboxylic ester hydrolase</fullName>
        <ecNumber evidence="4">3.1.1.-</ecNumber>
    </recommendedName>
</protein>
<dbReference type="EMBL" id="NJES01000389">
    <property type="protein sequence ID" value="PHH72842.1"/>
    <property type="molecule type" value="Genomic_DNA"/>
</dbReference>
<dbReference type="PRINTS" id="PR00878">
    <property type="entry name" value="CHOLNESTRASE"/>
</dbReference>
<gene>
    <name evidence="6" type="ORF">CDD80_4215</name>
</gene>
<keyword evidence="3" id="KW-1015">Disulfide bond</keyword>
<dbReference type="Gene3D" id="3.40.50.1820">
    <property type="entry name" value="alpha/beta hydrolase"/>
    <property type="match status" value="1"/>
</dbReference>
<evidence type="ECO:0000313" key="6">
    <source>
        <dbReference type="EMBL" id="PHH72842.1"/>
    </source>
</evidence>
<dbReference type="InterPro" id="IPR050654">
    <property type="entry name" value="AChE-related_enzymes"/>
</dbReference>
<dbReference type="Proteomes" id="UP000226431">
    <property type="component" value="Unassembled WGS sequence"/>
</dbReference>
<dbReference type="InterPro" id="IPR019819">
    <property type="entry name" value="Carboxylesterase_B_CS"/>
</dbReference>
<proteinExistence type="inferred from homology"/>